<dbReference type="InterPro" id="IPR023397">
    <property type="entry name" value="SAM-dep_MeTrfase_MraW_recog"/>
</dbReference>
<evidence type="ECO:0000313" key="8">
    <source>
        <dbReference type="EMBL" id="MBV6340765.1"/>
    </source>
</evidence>
<sequence length="287" mass="31951">MRLLEINGDAICVDATTGMGGHTRQMLESLGPGGRVIAIDKDDAAIAIARDTIADERAVIIREDFANMSGIVRGLGYDGVDAILLDLGLCMGQIRDKERGFSFDSDYPLDMRMNRDISPSAHEVVNTFRQERLQEIILTYGEEGRYRAIARAIVAYRKDKAINTCRELADIVARQYRSGSRSGSHGERRRIHPATKTFQALRVFVNDELGTLTRTLDVCPKLLRSGGRLCVISYNSLEDRIVKTFFRQQQVAGQLQTLTKKPITPGPLEVRDNPSSRSAKLRGGIRL</sequence>
<evidence type="ECO:0000256" key="6">
    <source>
        <dbReference type="HAMAP-Rule" id="MF_01007"/>
    </source>
</evidence>
<keyword evidence="3 6" id="KW-0489">Methyltransferase</keyword>
<comment type="function">
    <text evidence="6">Specifically methylates the N4 position of cytidine in position 1402 (C1402) of 16S rRNA.</text>
</comment>
<keyword evidence="5 6" id="KW-0949">S-adenosyl-L-methionine</keyword>
<dbReference type="InterPro" id="IPR002903">
    <property type="entry name" value="RsmH"/>
</dbReference>
<comment type="similarity">
    <text evidence="1 6">Belongs to the methyltransferase superfamily. RsmH family.</text>
</comment>
<dbReference type="PIRSF" id="PIRSF004486">
    <property type="entry name" value="MraW"/>
    <property type="match status" value="1"/>
</dbReference>
<dbReference type="NCBIfam" id="TIGR00006">
    <property type="entry name" value="16S rRNA (cytosine(1402)-N(4))-methyltransferase RsmH"/>
    <property type="match status" value="1"/>
</dbReference>
<dbReference type="SUPFAM" id="SSF53335">
    <property type="entry name" value="S-adenosyl-L-methionine-dependent methyltransferases"/>
    <property type="match status" value="1"/>
</dbReference>
<comment type="caution">
    <text evidence="8">The sequence shown here is derived from an EMBL/GenBank/DDBJ whole genome shotgun (WGS) entry which is preliminary data.</text>
</comment>
<dbReference type="Gene3D" id="3.40.50.150">
    <property type="entry name" value="Vaccinia Virus protein VP39"/>
    <property type="match status" value="1"/>
</dbReference>
<keyword evidence="6" id="KW-0963">Cytoplasm</keyword>
<keyword evidence="9" id="KW-1185">Reference proteome</keyword>
<protein>
    <recommendedName>
        <fullName evidence="6">Ribosomal RNA small subunit methyltransferase H</fullName>
        <ecNumber evidence="6">2.1.1.199</ecNumber>
    </recommendedName>
    <alternativeName>
        <fullName evidence="6">16S rRNA m(4)C1402 methyltransferase</fullName>
    </alternativeName>
    <alternativeName>
        <fullName evidence="6">rRNA (cytosine-N(4)-)-methyltransferase RsmH</fullName>
    </alternativeName>
</protein>
<name>A0ABS6RWP9_9BACT</name>
<feature type="binding site" evidence="6">
    <location>
        <begin position="20"/>
        <end position="22"/>
    </location>
    <ligand>
        <name>S-adenosyl-L-methionine</name>
        <dbReference type="ChEBI" id="CHEBI:59789"/>
    </ligand>
</feature>
<dbReference type="Pfam" id="PF01795">
    <property type="entry name" value="Methyltransf_5"/>
    <property type="match status" value="1"/>
</dbReference>
<dbReference type="Proteomes" id="UP001196980">
    <property type="component" value="Unassembled WGS sequence"/>
</dbReference>
<comment type="subcellular location">
    <subcellularLocation>
        <location evidence="6">Cytoplasm</location>
    </subcellularLocation>
</comment>
<evidence type="ECO:0000256" key="4">
    <source>
        <dbReference type="ARBA" id="ARBA00022679"/>
    </source>
</evidence>
<dbReference type="CDD" id="cd02440">
    <property type="entry name" value="AdoMet_MTases"/>
    <property type="match status" value="1"/>
</dbReference>
<organism evidence="8 9">
    <name type="scientific">Candidatus Magnetobacterium casense</name>
    <dbReference type="NCBI Taxonomy" id="1455061"/>
    <lineage>
        <taxon>Bacteria</taxon>
        <taxon>Pseudomonadati</taxon>
        <taxon>Nitrospirota</taxon>
        <taxon>Thermodesulfovibrionia</taxon>
        <taxon>Thermodesulfovibrionales</taxon>
        <taxon>Candidatus Magnetobacteriaceae</taxon>
        <taxon>Candidatus Magnetobacterium</taxon>
    </lineage>
</organism>
<dbReference type="EC" id="2.1.1.199" evidence="6"/>
<feature type="binding site" evidence="6">
    <location>
        <position position="86"/>
    </location>
    <ligand>
        <name>S-adenosyl-L-methionine</name>
        <dbReference type="ChEBI" id="CHEBI:59789"/>
    </ligand>
</feature>
<dbReference type="PANTHER" id="PTHR11265:SF0">
    <property type="entry name" value="12S RRNA N4-METHYLCYTIDINE METHYLTRANSFERASE"/>
    <property type="match status" value="1"/>
</dbReference>
<evidence type="ECO:0000256" key="5">
    <source>
        <dbReference type="ARBA" id="ARBA00022691"/>
    </source>
</evidence>
<accession>A0ABS6RWP9</accession>
<dbReference type="PANTHER" id="PTHR11265">
    <property type="entry name" value="S-ADENOSYL-METHYLTRANSFERASE MRAW"/>
    <property type="match status" value="1"/>
</dbReference>
<dbReference type="SUPFAM" id="SSF81799">
    <property type="entry name" value="Putative methyltransferase TM0872, insert domain"/>
    <property type="match status" value="1"/>
</dbReference>
<evidence type="ECO:0000256" key="2">
    <source>
        <dbReference type="ARBA" id="ARBA00022552"/>
    </source>
</evidence>
<feature type="binding site" evidence="6">
    <location>
        <position position="40"/>
    </location>
    <ligand>
        <name>S-adenosyl-L-methionine</name>
        <dbReference type="ChEBI" id="CHEBI:59789"/>
    </ligand>
</feature>
<evidence type="ECO:0000256" key="7">
    <source>
        <dbReference type="SAM" id="MobiDB-lite"/>
    </source>
</evidence>
<keyword evidence="2 6" id="KW-0698">rRNA processing</keyword>
<evidence type="ECO:0000256" key="1">
    <source>
        <dbReference type="ARBA" id="ARBA00010396"/>
    </source>
</evidence>
<dbReference type="EMBL" id="JABXWD010000045">
    <property type="protein sequence ID" value="MBV6340765.1"/>
    <property type="molecule type" value="Genomic_DNA"/>
</dbReference>
<reference evidence="8 9" key="1">
    <citation type="journal article" date="2020" name="J Geophys Res Biogeosci">
        <title>Magnetotaxis as an Adaptation to Enable Bacterial Shuttling of Microbial Sulfur and Sulfur Cycling Across Aquatic Oxic#Anoxic Interfaces.</title>
        <authorList>
            <person name="Li J."/>
            <person name="Liu P."/>
            <person name="Wang J."/>
            <person name="Roberts A.P."/>
            <person name="Pan Y."/>
        </authorList>
    </citation>
    <scope>NUCLEOTIDE SEQUENCE [LARGE SCALE GENOMIC DNA]</scope>
    <source>
        <strain evidence="8 9">MYR-1_YQ</strain>
    </source>
</reference>
<feature type="region of interest" description="Disordered" evidence="7">
    <location>
        <begin position="262"/>
        <end position="287"/>
    </location>
</feature>
<dbReference type="HAMAP" id="MF_01007">
    <property type="entry name" value="16SrRNA_methyltr_H"/>
    <property type="match status" value="1"/>
</dbReference>
<feature type="binding site" evidence="6">
    <location>
        <position position="93"/>
    </location>
    <ligand>
        <name>S-adenosyl-L-methionine</name>
        <dbReference type="ChEBI" id="CHEBI:59789"/>
    </ligand>
</feature>
<gene>
    <name evidence="6 8" type="primary">rsmH</name>
    <name evidence="8" type="ORF">HWQ67_04130</name>
</gene>
<evidence type="ECO:0000313" key="9">
    <source>
        <dbReference type="Proteomes" id="UP001196980"/>
    </source>
</evidence>
<keyword evidence="4 6" id="KW-0808">Transferase</keyword>
<comment type="catalytic activity">
    <reaction evidence="6">
        <text>cytidine(1402) in 16S rRNA + S-adenosyl-L-methionine = N(4)-methylcytidine(1402) in 16S rRNA + S-adenosyl-L-homocysteine + H(+)</text>
        <dbReference type="Rhea" id="RHEA:42928"/>
        <dbReference type="Rhea" id="RHEA-COMP:10286"/>
        <dbReference type="Rhea" id="RHEA-COMP:10287"/>
        <dbReference type="ChEBI" id="CHEBI:15378"/>
        <dbReference type="ChEBI" id="CHEBI:57856"/>
        <dbReference type="ChEBI" id="CHEBI:59789"/>
        <dbReference type="ChEBI" id="CHEBI:74506"/>
        <dbReference type="ChEBI" id="CHEBI:82748"/>
        <dbReference type="EC" id="2.1.1.199"/>
    </reaction>
</comment>
<dbReference type="InterPro" id="IPR029063">
    <property type="entry name" value="SAM-dependent_MTases_sf"/>
</dbReference>
<proteinExistence type="inferred from homology"/>
<evidence type="ECO:0000256" key="3">
    <source>
        <dbReference type="ARBA" id="ARBA00022603"/>
    </source>
</evidence>
<feature type="binding site" evidence="6">
    <location>
        <position position="65"/>
    </location>
    <ligand>
        <name>S-adenosyl-L-methionine</name>
        <dbReference type="ChEBI" id="CHEBI:59789"/>
    </ligand>
</feature>
<dbReference type="Gene3D" id="1.10.150.170">
    <property type="entry name" value="Putative methyltransferase TM0872, insert domain"/>
    <property type="match status" value="1"/>
</dbReference>